<organism evidence="1 2">
    <name type="scientific">Lentinula raphanica</name>
    <dbReference type="NCBI Taxonomy" id="153919"/>
    <lineage>
        <taxon>Eukaryota</taxon>
        <taxon>Fungi</taxon>
        <taxon>Dikarya</taxon>
        <taxon>Basidiomycota</taxon>
        <taxon>Agaricomycotina</taxon>
        <taxon>Agaricomycetes</taxon>
        <taxon>Agaricomycetidae</taxon>
        <taxon>Agaricales</taxon>
        <taxon>Marasmiineae</taxon>
        <taxon>Omphalotaceae</taxon>
        <taxon>Lentinula</taxon>
    </lineage>
</organism>
<evidence type="ECO:0000313" key="1">
    <source>
        <dbReference type="EMBL" id="KAJ3830995.1"/>
    </source>
</evidence>
<name>A0AA38NUW1_9AGAR</name>
<dbReference type="AlphaFoldDB" id="A0AA38NUW1"/>
<sequence>MERTLRPLSHIAWVSRVFECTAQRGATFGLKMIKIFGHSLATLGGRNLNAQQEAALASIPESYAVCPDCSCTYSPSYPNGSSSPTYPSTCLEKKARSAPPCGASLLLYGKPIKVFEYYPFFDWFGKFIALPGIEEYGDRFCEAIDSHQTVPADKVSAADGRFVFEFRGADGRLFVRDRQDEGRWFFILNTDFFNVEGNRIHGKAYSTGMLYIPGIIQGPQEPKAEEAEHRHYLKPLIDDLLVGYTRGVRPFATHRTYGNWSPYSRVFWDFWTSLHTTLAVAAIVGIRVT</sequence>
<dbReference type="EMBL" id="MU807944">
    <property type="protein sequence ID" value="KAJ3830995.1"/>
    <property type="molecule type" value="Genomic_DNA"/>
</dbReference>
<proteinExistence type="predicted"/>
<comment type="caution">
    <text evidence="1">The sequence shown here is derived from an EMBL/GenBank/DDBJ whole genome shotgun (WGS) entry which is preliminary data.</text>
</comment>
<dbReference type="Proteomes" id="UP001163846">
    <property type="component" value="Unassembled WGS sequence"/>
</dbReference>
<reference evidence="1" key="1">
    <citation type="submission" date="2022-08" db="EMBL/GenBank/DDBJ databases">
        <authorList>
            <consortium name="DOE Joint Genome Institute"/>
            <person name="Min B."/>
            <person name="Riley R."/>
            <person name="Sierra-Patev S."/>
            <person name="Naranjo-Ortiz M."/>
            <person name="Looney B."/>
            <person name="Konkel Z."/>
            <person name="Slot J.C."/>
            <person name="Sakamoto Y."/>
            <person name="Steenwyk J.L."/>
            <person name="Rokas A."/>
            <person name="Carro J."/>
            <person name="Camarero S."/>
            <person name="Ferreira P."/>
            <person name="Molpeceres G."/>
            <person name="Ruiz-Duenas F.J."/>
            <person name="Serrano A."/>
            <person name="Henrissat B."/>
            <person name="Drula E."/>
            <person name="Hughes K.W."/>
            <person name="Mata J.L."/>
            <person name="Ishikawa N.K."/>
            <person name="Vargas-Isla R."/>
            <person name="Ushijima S."/>
            <person name="Smith C.A."/>
            <person name="Ahrendt S."/>
            <person name="Andreopoulos W."/>
            <person name="He G."/>
            <person name="Labutti K."/>
            <person name="Lipzen A."/>
            <person name="Ng V."/>
            <person name="Sandor L."/>
            <person name="Barry K."/>
            <person name="Martinez A.T."/>
            <person name="Xiao Y."/>
            <person name="Gibbons J.G."/>
            <person name="Terashima K."/>
            <person name="Hibbett D.S."/>
            <person name="Grigoriev I.V."/>
        </authorList>
    </citation>
    <scope>NUCLEOTIDE SEQUENCE</scope>
    <source>
        <strain evidence="1">TFB9207</strain>
    </source>
</reference>
<accession>A0AA38NUW1</accession>
<protein>
    <submittedName>
        <fullName evidence="1">Uncharacterized protein</fullName>
    </submittedName>
</protein>
<keyword evidence="2" id="KW-1185">Reference proteome</keyword>
<evidence type="ECO:0000313" key="2">
    <source>
        <dbReference type="Proteomes" id="UP001163846"/>
    </source>
</evidence>
<gene>
    <name evidence="1" type="ORF">F5878DRAFT_636450</name>
</gene>